<dbReference type="InterPro" id="IPR011991">
    <property type="entry name" value="ArsR-like_HTH"/>
</dbReference>
<dbReference type="SMART" id="SM00418">
    <property type="entry name" value="HTH_ARSR"/>
    <property type="match status" value="1"/>
</dbReference>
<dbReference type="EMBL" id="FXTQ01000001">
    <property type="protein sequence ID" value="SMO48046.1"/>
    <property type="molecule type" value="Genomic_DNA"/>
</dbReference>
<evidence type="ECO:0000313" key="6">
    <source>
        <dbReference type="Proteomes" id="UP000319267"/>
    </source>
</evidence>
<dbReference type="InterPro" id="IPR051081">
    <property type="entry name" value="HTH_MetalResp_TranReg"/>
</dbReference>
<name>A0A521BLR3_9FLAO</name>
<dbReference type="SUPFAM" id="SSF46785">
    <property type="entry name" value="Winged helix' DNA-binding domain"/>
    <property type="match status" value="1"/>
</dbReference>
<dbReference type="Pfam" id="PF01022">
    <property type="entry name" value="HTH_5"/>
    <property type="match status" value="1"/>
</dbReference>
<evidence type="ECO:0000256" key="3">
    <source>
        <dbReference type="ARBA" id="ARBA00023163"/>
    </source>
</evidence>
<dbReference type="InterPro" id="IPR036390">
    <property type="entry name" value="WH_DNA-bd_sf"/>
</dbReference>
<dbReference type="GO" id="GO:0003700">
    <property type="term" value="F:DNA-binding transcription factor activity"/>
    <property type="evidence" value="ECO:0007669"/>
    <property type="project" value="InterPro"/>
</dbReference>
<dbReference type="PANTHER" id="PTHR33154:SF15">
    <property type="entry name" value="REGULATORY PROTEIN ARSR"/>
    <property type="match status" value="1"/>
</dbReference>
<feature type="domain" description="HTH arsR-type" evidence="4">
    <location>
        <begin position="24"/>
        <end position="122"/>
    </location>
</feature>
<dbReference type="InterPro" id="IPR036388">
    <property type="entry name" value="WH-like_DNA-bd_sf"/>
</dbReference>
<dbReference type="Proteomes" id="UP000319267">
    <property type="component" value="Unassembled WGS sequence"/>
</dbReference>
<dbReference type="InterPro" id="IPR001845">
    <property type="entry name" value="HTH_ArsR_DNA-bd_dom"/>
</dbReference>
<dbReference type="PRINTS" id="PR00778">
    <property type="entry name" value="HTHARSR"/>
</dbReference>
<dbReference type="GO" id="GO:0003677">
    <property type="term" value="F:DNA binding"/>
    <property type="evidence" value="ECO:0007669"/>
    <property type="project" value="UniProtKB-KW"/>
</dbReference>
<dbReference type="PROSITE" id="PS50987">
    <property type="entry name" value="HTH_ARSR_2"/>
    <property type="match status" value="1"/>
</dbReference>
<evidence type="ECO:0000256" key="2">
    <source>
        <dbReference type="ARBA" id="ARBA00023125"/>
    </source>
</evidence>
<gene>
    <name evidence="5" type="ORF">SAMN06265220_1011106</name>
</gene>
<evidence type="ECO:0000313" key="5">
    <source>
        <dbReference type="EMBL" id="SMO48046.1"/>
    </source>
</evidence>
<proteinExistence type="predicted"/>
<keyword evidence="1" id="KW-0805">Transcription regulation</keyword>
<evidence type="ECO:0000259" key="4">
    <source>
        <dbReference type="PROSITE" id="PS50987"/>
    </source>
</evidence>
<sequence length="126" mass="14023">MSVKLYIVILQYKYKTMGATKTDHFTESQNELAILAKALGHPARIAIMEYLLKVDACICGDIVNELPLSQPTVSQHLKELKNAGLIKGSIEGNSICYCINEPGLEKIKGFFEHISSHLAKKRNECC</sequence>
<keyword evidence="2" id="KW-0238">DNA-binding</keyword>
<protein>
    <submittedName>
        <fullName evidence="5">Transcriptional regulator, ArsR family</fullName>
    </submittedName>
</protein>
<dbReference type="Gene3D" id="1.10.10.10">
    <property type="entry name" value="Winged helix-like DNA-binding domain superfamily/Winged helix DNA-binding domain"/>
    <property type="match status" value="1"/>
</dbReference>
<dbReference type="NCBIfam" id="NF033788">
    <property type="entry name" value="HTH_metalloreg"/>
    <property type="match status" value="1"/>
</dbReference>
<dbReference type="CDD" id="cd00090">
    <property type="entry name" value="HTH_ARSR"/>
    <property type="match status" value="1"/>
</dbReference>
<accession>A0A521BLR3</accession>
<keyword evidence="6" id="KW-1185">Reference proteome</keyword>
<dbReference type="PANTHER" id="PTHR33154">
    <property type="entry name" value="TRANSCRIPTIONAL REGULATOR, ARSR FAMILY"/>
    <property type="match status" value="1"/>
</dbReference>
<keyword evidence="3" id="KW-0804">Transcription</keyword>
<organism evidence="5 6">
    <name type="scientific">Flavobacterium nitrogenifigens</name>
    <dbReference type="NCBI Taxonomy" id="1617283"/>
    <lineage>
        <taxon>Bacteria</taxon>
        <taxon>Pseudomonadati</taxon>
        <taxon>Bacteroidota</taxon>
        <taxon>Flavobacteriia</taxon>
        <taxon>Flavobacteriales</taxon>
        <taxon>Flavobacteriaceae</taxon>
        <taxon>Flavobacterium</taxon>
    </lineage>
</organism>
<dbReference type="AlphaFoldDB" id="A0A521BLR3"/>
<reference evidence="5 6" key="1">
    <citation type="submission" date="2017-05" db="EMBL/GenBank/DDBJ databases">
        <authorList>
            <person name="Varghese N."/>
            <person name="Submissions S."/>
        </authorList>
    </citation>
    <scope>NUCLEOTIDE SEQUENCE [LARGE SCALE GENOMIC DNA]</scope>
    <source>
        <strain evidence="5 6">DSM 29982</strain>
    </source>
</reference>
<evidence type="ECO:0000256" key="1">
    <source>
        <dbReference type="ARBA" id="ARBA00023015"/>
    </source>
</evidence>